<reference evidence="8 9" key="1">
    <citation type="submission" date="2016-12" db="EMBL/GenBank/DDBJ databases">
        <title>The new phylogeny of genus Mycobacterium.</title>
        <authorList>
            <person name="Tortoli E."/>
            <person name="Trovato A."/>
            <person name="Cirillo D.M."/>
        </authorList>
    </citation>
    <scope>NUCLEOTIDE SEQUENCE [LARGE SCALE GENOMIC DNA]</scope>
    <source>
        <strain evidence="8 9">DSM 45130</strain>
    </source>
</reference>
<keyword evidence="9" id="KW-1185">Reference proteome</keyword>
<dbReference type="AlphaFoldDB" id="A0A1X0DFH4"/>
<dbReference type="STRING" id="444597.BST26_09540"/>
<accession>A0A1X0DFH4</accession>
<dbReference type="EMBL" id="MVHS01000017">
    <property type="protein sequence ID" value="ORA70919.1"/>
    <property type="molecule type" value="Genomic_DNA"/>
</dbReference>
<keyword evidence="3" id="KW-1003">Cell membrane</keyword>
<dbReference type="InterPro" id="IPR021368">
    <property type="entry name" value="T7SS_EccE"/>
</dbReference>
<evidence type="ECO:0000256" key="1">
    <source>
        <dbReference type="ARBA" id="ARBA00004236"/>
    </source>
</evidence>
<evidence type="ECO:0000259" key="7">
    <source>
        <dbReference type="Pfam" id="PF11203"/>
    </source>
</evidence>
<organism evidence="8 9">
    <name type="scientific">Mycolicibacterium insubricum</name>
    <dbReference type="NCBI Taxonomy" id="444597"/>
    <lineage>
        <taxon>Bacteria</taxon>
        <taxon>Bacillati</taxon>
        <taxon>Actinomycetota</taxon>
        <taxon>Actinomycetes</taxon>
        <taxon>Mycobacteriales</taxon>
        <taxon>Mycobacteriaceae</taxon>
        <taxon>Mycolicibacterium</taxon>
    </lineage>
</organism>
<dbReference type="OrthoDB" id="4760969at2"/>
<evidence type="ECO:0000313" key="8">
    <source>
        <dbReference type="EMBL" id="ORA70919.1"/>
    </source>
</evidence>
<comment type="similarity">
    <text evidence="2">Belongs to the EccE family.</text>
</comment>
<dbReference type="Proteomes" id="UP000192801">
    <property type="component" value="Unassembled WGS sequence"/>
</dbReference>
<name>A0A1X0DFH4_9MYCO</name>
<evidence type="ECO:0000256" key="5">
    <source>
        <dbReference type="ARBA" id="ARBA00022989"/>
    </source>
</evidence>
<keyword evidence="4" id="KW-0812">Transmembrane</keyword>
<dbReference type="InterPro" id="IPR050051">
    <property type="entry name" value="EccE_dom"/>
</dbReference>
<proteinExistence type="inferred from homology"/>
<sequence>MSNRGFTVVYPGPARLTLVALFAIPAAMAYPWHTDIQRWILGVAVAVALLALSWWRGAHLSTQAWRRLAMLVPRRGGHGVHAGLDRGATDARTTAVLSVRGGPEATELPLALIAGYRDRYGVRADGVRIVQCETADGTSIFIGLTIAAAPNLAALQARSSAIPLWDTAEAAARRLADQLRELGFDAVPAVEIEVPELLGPEAKARWRTVSDGGAGYVTGYALQADSGLPEAIDELWAADCTERWTVAEIRGDGVAVAAAVRTDDAPESDGSGLIAVRGRQAAALAALHPMSVRPVLAACGPIELLDDLSWPVAEALKA</sequence>
<comment type="subcellular location">
    <subcellularLocation>
        <location evidence="1">Cell membrane</location>
    </subcellularLocation>
</comment>
<protein>
    <submittedName>
        <fullName evidence="8">Type VII secretion protein EccE</fullName>
    </submittedName>
</protein>
<feature type="domain" description="Type VII secretion system protein EccE" evidence="7">
    <location>
        <begin position="140"/>
        <end position="221"/>
    </location>
</feature>
<evidence type="ECO:0000256" key="6">
    <source>
        <dbReference type="ARBA" id="ARBA00023136"/>
    </source>
</evidence>
<keyword evidence="6" id="KW-0472">Membrane</keyword>
<gene>
    <name evidence="8" type="ORF">BST26_09540</name>
</gene>
<evidence type="ECO:0000256" key="4">
    <source>
        <dbReference type="ARBA" id="ARBA00022692"/>
    </source>
</evidence>
<comment type="caution">
    <text evidence="8">The sequence shown here is derived from an EMBL/GenBank/DDBJ whole genome shotgun (WGS) entry which is preliminary data.</text>
</comment>
<dbReference type="GO" id="GO:0005886">
    <property type="term" value="C:plasma membrane"/>
    <property type="evidence" value="ECO:0007669"/>
    <property type="project" value="UniProtKB-SubCell"/>
</dbReference>
<dbReference type="RefSeq" id="WP_083030536.1">
    <property type="nucleotide sequence ID" value="NZ_AP022618.1"/>
</dbReference>
<evidence type="ECO:0000256" key="3">
    <source>
        <dbReference type="ARBA" id="ARBA00022475"/>
    </source>
</evidence>
<evidence type="ECO:0000256" key="2">
    <source>
        <dbReference type="ARBA" id="ARBA00007759"/>
    </source>
</evidence>
<evidence type="ECO:0000313" key="9">
    <source>
        <dbReference type="Proteomes" id="UP000192801"/>
    </source>
</evidence>
<keyword evidence="5" id="KW-1133">Transmembrane helix</keyword>
<dbReference type="Pfam" id="PF11203">
    <property type="entry name" value="EccE"/>
    <property type="match status" value="1"/>
</dbReference>
<dbReference type="NCBIfam" id="TIGR03923">
    <property type="entry name" value="T7SS_EccE"/>
    <property type="match status" value="1"/>
</dbReference>